<dbReference type="GeneID" id="54359593"/>
<dbReference type="Pfam" id="PF00270">
    <property type="entry name" value="DEAD"/>
    <property type="match status" value="1"/>
</dbReference>
<feature type="region of interest" description="Disordered" evidence="8">
    <location>
        <begin position="63"/>
        <end position="103"/>
    </location>
</feature>
<dbReference type="SUPFAM" id="SSF52540">
    <property type="entry name" value="P-loop containing nucleoside triphosphate hydrolases"/>
    <property type="match status" value="2"/>
</dbReference>
<evidence type="ECO:0000259" key="9">
    <source>
        <dbReference type="PROSITE" id="PS51192"/>
    </source>
</evidence>
<feature type="region of interest" description="Disordered" evidence="8">
    <location>
        <begin position="126"/>
        <end position="225"/>
    </location>
</feature>
<comment type="similarity">
    <text evidence="6">Belongs to the DEAD box helicase family.</text>
</comment>
<dbReference type="PROSITE" id="PS51194">
    <property type="entry name" value="HELICASE_CTER"/>
    <property type="match status" value="1"/>
</dbReference>
<evidence type="ECO:0000256" key="4">
    <source>
        <dbReference type="ARBA" id="ARBA00022840"/>
    </source>
</evidence>
<dbReference type="GO" id="GO:0003723">
    <property type="term" value="F:RNA binding"/>
    <property type="evidence" value="ECO:0007669"/>
    <property type="project" value="UniProtKB-UniRule"/>
</dbReference>
<accession>A0A6J3LVX5</accession>
<feature type="compositionally biased region" description="Basic and acidic residues" evidence="8">
    <location>
        <begin position="132"/>
        <end position="142"/>
    </location>
</feature>
<protein>
    <recommendedName>
        <fullName evidence="7">ATP-dependent RNA helicase</fullName>
        <ecNumber evidence="7">3.6.4.13</ecNumber>
    </recommendedName>
</protein>
<keyword evidence="3 6" id="KW-0347">Helicase</keyword>
<feature type="domain" description="Helicase C-terminal" evidence="10">
    <location>
        <begin position="592"/>
        <end position="747"/>
    </location>
</feature>
<feature type="domain" description="Helicase ATP-binding" evidence="9">
    <location>
        <begin position="312"/>
        <end position="531"/>
    </location>
</feature>
<feature type="compositionally biased region" description="Basic and acidic residues" evidence="8">
    <location>
        <begin position="167"/>
        <end position="189"/>
    </location>
</feature>
<dbReference type="InterPro" id="IPR011545">
    <property type="entry name" value="DEAD/DEAH_box_helicase_dom"/>
</dbReference>
<dbReference type="OrthoDB" id="3370at2759"/>
<feature type="compositionally biased region" description="Low complexity" evidence="8">
    <location>
        <begin position="146"/>
        <end position="157"/>
    </location>
</feature>
<comment type="catalytic activity">
    <reaction evidence="7">
        <text>ATP + H2O = ADP + phosphate + H(+)</text>
        <dbReference type="Rhea" id="RHEA:13065"/>
        <dbReference type="ChEBI" id="CHEBI:15377"/>
        <dbReference type="ChEBI" id="CHEBI:15378"/>
        <dbReference type="ChEBI" id="CHEBI:30616"/>
        <dbReference type="ChEBI" id="CHEBI:43474"/>
        <dbReference type="ChEBI" id="CHEBI:456216"/>
        <dbReference type="EC" id="3.6.4.13"/>
    </reaction>
</comment>
<dbReference type="GO" id="GO:0005524">
    <property type="term" value="F:ATP binding"/>
    <property type="evidence" value="ECO:0007669"/>
    <property type="project" value="UniProtKB-UniRule"/>
</dbReference>
<evidence type="ECO:0000313" key="12">
    <source>
        <dbReference type="RefSeq" id="XP_033456951.1"/>
    </source>
</evidence>
<dbReference type="SMART" id="SM00487">
    <property type="entry name" value="DEXDc"/>
    <property type="match status" value="1"/>
</dbReference>
<evidence type="ECO:0000256" key="6">
    <source>
        <dbReference type="RuleBase" id="RU000492"/>
    </source>
</evidence>
<evidence type="ECO:0000259" key="10">
    <source>
        <dbReference type="PROSITE" id="PS51194"/>
    </source>
</evidence>
<proteinExistence type="inferred from homology"/>
<evidence type="ECO:0000256" key="1">
    <source>
        <dbReference type="ARBA" id="ARBA00022741"/>
    </source>
</evidence>
<dbReference type="CDD" id="cd17956">
    <property type="entry name" value="DEADc_DDX51"/>
    <property type="match status" value="1"/>
</dbReference>
<evidence type="ECO:0000256" key="8">
    <source>
        <dbReference type="SAM" id="MobiDB-lite"/>
    </source>
</evidence>
<feature type="compositionally biased region" description="Basic and acidic residues" evidence="8">
    <location>
        <begin position="14"/>
        <end position="45"/>
    </location>
</feature>
<feature type="compositionally biased region" description="Basic residues" evidence="8">
    <location>
        <begin position="74"/>
        <end position="91"/>
    </location>
</feature>
<feature type="region of interest" description="Disordered" evidence="8">
    <location>
        <begin position="1"/>
        <end position="45"/>
    </location>
</feature>
<dbReference type="CDD" id="cd18787">
    <property type="entry name" value="SF2_C_DEAD"/>
    <property type="match status" value="1"/>
</dbReference>
<dbReference type="InterPro" id="IPR027417">
    <property type="entry name" value="P-loop_NTPase"/>
</dbReference>
<evidence type="ECO:0000256" key="3">
    <source>
        <dbReference type="ARBA" id="ARBA00022806"/>
    </source>
</evidence>
<evidence type="ECO:0000256" key="2">
    <source>
        <dbReference type="ARBA" id="ARBA00022801"/>
    </source>
</evidence>
<dbReference type="PANTHER" id="PTHR24031">
    <property type="entry name" value="RNA HELICASE"/>
    <property type="match status" value="1"/>
</dbReference>
<dbReference type="PROSITE" id="PS51192">
    <property type="entry name" value="HELICASE_ATP_BIND_1"/>
    <property type="match status" value="1"/>
</dbReference>
<dbReference type="InterPro" id="IPR001650">
    <property type="entry name" value="Helicase_C-like"/>
</dbReference>
<keyword evidence="1 6" id="KW-0547">Nucleotide-binding</keyword>
<comment type="function">
    <text evidence="7">RNA helicase.</text>
</comment>
<dbReference type="InterPro" id="IPR000629">
    <property type="entry name" value="RNA-helicase_DEAD-box_CS"/>
</dbReference>
<keyword evidence="11" id="KW-1185">Reference proteome</keyword>
<dbReference type="GO" id="GO:0003724">
    <property type="term" value="F:RNA helicase activity"/>
    <property type="evidence" value="ECO:0007669"/>
    <property type="project" value="UniProtKB-EC"/>
</dbReference>
<keyword evidence="4 6" id="KW-0067">ATP-binding</keyword>
<dbReference type="AlphaFoldDB" id="A0A6J3LVX5"/>
<evidence type="ECO:0000256" key="7">
    <source>
        <dbReference type="RuleBase" id="RU365068"/>
    </source>
</evidence>
<sequence>MSTADSAGKKRRRDPGPEDAKRRTAPRLSKEVHHSEEPDAPEFVRQHINFDDDNIDESLDIVAPQPGGEFAHIKSTKKRHKLEKEARKARKAGNTTENKLPNAVLPRRELDLVEFEEPSATVRCSDNVVDAASRDRSGRDEGLVTGEAASQSQAEAAGPRRRRHKLEKVLEQSDVAGREEATQSDEERLKKHAGVLGKFQKSTQLSRTAREAAENAPNNEAEQPEAVHELVVPRIETGPRPRLLPADAAMPEWLAQPTVVHSDARIGFGDLGLEDDLAHKLSQLGFAEALPVQQVVVPLLLPPGVSGATYLPGSEPVLPDIAVSAPTGSGKTIAYLLPIVESLKFRPLRGHITAVVIVPTRELVTQVAAVAESLTKGTYIRVGTATGSRKLGLAESDSKTEQRLEDTLQCLSNHVPTYSSAVDILIATPGRLVEHLSSTLGFNLTYLRWLVIDEADKILDNENEGFLDILATEIRRPRRYDEQTAREQYLRSTDTWDDGRERHVRKVVLSATMTRDITKLSSLGLQRPKLVVVRGAEGKAVSTSAAGHNGDELLGDAVQDGDIFELPPTLVEYCVPVGDGSEKPLIAMELLFAKILLSETEAAAPTILVFTSSNEAAHRLSHLLKSLKPEFASWISTLTKTKTAKGVNLQSKNQEPVIVVSTDRAARGLDSFGNRPITHIIQYDVPRSITGYVHRVGRTARAGRVGDAWTLYTNTEARWFTGQITKAATLRRSQAVERVKLFMNDEGMRKRYATVLADMKQTVFGKV</sequence>
<dbReference type="GO" id="GO:0016787">
    <property type="term" value="F:hydrolase activity"/>
    <property type="evidence" value="ECO:0007669"/>
    <property type="project" value="UniProtKB-KW"/>
</dbReference>
<reference evidence="12" key="2">
    <citation type="submission" date="2020-04" db="EMBL/GenBank/DDBJ databases">
        <authorList>
            <consortium name="NCBI Genome Project"/>
        </authorList>
    </citation>
    <scope>NUCLEOTIDE SEQUENCE</scope>
    <source>
        <strain evidence="12">CBS 342.82</strain>
    </source>
</reference>
<dbReference type="EC" id="3.6.4.13" evidence="7"/>
<dbReference type="RefSeq" id="XP_033456951.1">
    <property type="nucleotide sequence ID" value="XM_033601793.1"/>
</dbReference>
<dbReference type="InterPro" id="IPR014001">
    <property type="entry name" value="Helicase_ATP-bd"/>
</dbReference>
<evidence type="ECO:0000256" key="5">
    <source>
        <dbReference type="ARBA" id="ARBA00022884"/>
    </source>
</evidence>
<comment type="domain">
    <text evidence="7">The Q motif is unique to and characteristic of the DEAD box family of RNA helicases and controls ATP binding and hydrolysis.</text>
</comment>
<organism evidence="12">
    <name type="scientific">Dissoconium aciculare CBS 342.82</name>
    <dbReference type="NCBI Taxonomy" id="1314786"/>
    <lineage>
        <taxon>Eukaryota</taxon>
        <taxon>Fungi</taxon>
        <taxon>Dikarya</taxon>
        <taxon>Ascomycota</taxon>
        <taxon>Pezizomycotina</taxon>
        <taxon>Dothideomycetes</taxon>
        <taxon>Dothideomycetidae</taxon>
        <taxon>Mycosphaerellales</taxon>
        <taxon>Dissoconiaceae</taxon>
        <taxon>Dissoconium</taxon>
    </lineage>
</organism>
<gene>
    <name evidence="12" type="ORF">K489DRAFT_324892</name>
</gene>
<dbReference type="Gene3D" id="3.40.50.300">
    <property type="entry name" value="P-loop containing nucleotide triphosphate hydrolases"/>
    <property type="match status" value="2"/>
</dbReference>
<keyword evidence="5 7" id="KW-0694">RNA-binding</keyword>
<reference evidence="12" key="1">
    <citation type="submission" date="2020-01" db="EMBL/GenBank/DDBJ databases">
        <authorList>
            <consortium name="DOE Joint Genome Institute"/>
            <person name="Haridas S."/>
            <person name="Albert R."/>
            <person name="Binder M."/>
            <person name="Bloem J."/>
            <person name="Labutti K."/>
            <person name="Salamov A."/>
            <person name="Andreopoulos B."/>
            <person name="Baker S.E."/>
            <person name="Barry K."/>
            <person name="Bills G."/>
            <person name="Bluhm B.H."/>
            <person name="Cannon C."/>
            <person name="Castanera R."/>
            <person name="Culley D.E."/>
            <person name="Daum C."/>
            <person name="Ezra D."/>
            <person name="Gonzalez J.B."/>
            <person name="Henrissat B."/>
            <person name="Kuo A."/>
            <person name="Liang C."/>
            <person name="Lipzen A."/>
            <person name="Lutzoni F."/>
            <person name="Magnuson J."/>
            <person name="Mondo S."/>
            <person name="Nolan M."/>
            <person name="Ohm R."/>
            <person name="Pangilinan J."/>
            <person name="Park H.-J."/>
            <person name="Ramirez L."/>
            <person name="Alfaro M."/>
            <person name="Sun H."/>
            <person name="Tritt A."/>
            <person name="Yoshinaga Y."/>
            <person name="Zwiers L.-H."/>
            <person name="Turgeon B.G."/>
            <person name="Goodwin S.B."/>
            <person name="Spatafora J.W."/>
            <person name="Crous P.W."/>
            <person name="Grigoriev I.V."/>
        </authorList>
    </citation>
    <scope>NUCLEOTIDE SEQUENCE</scope>
    <source>
        <strain evidence="12">CBS 342.82</strain>
    </source>
</reference>
<dbReference type="SMART" id="SM00490">
    <property type="entry name" value="HELICc"/>
    <property type="match status" value="1"/>
</dbReference>
<keyword evidence="2 6" id="KW-0378">Hydrolase</keyword>
<dbReference type="Proteomes" id="UP000504637">
    <property type="component" value="Unplaced"/>
</dbReference>
<name>A0A6J3LVX5_9PEZI</name>
<dbReference type="PROSITE" id="PS00039">
    <property type="entry name" value="DEAD_ATP_HELICASE"/>
    <property type="match status" value="1"/>
</dbReference>
<dbReference type="Pfam" id="PF00271">
    <property type="entry name" value="Helicase_C"/>
    <property type="match status" value="1"/>
</dbReference>
<evidence type="ECO:0000313" key="11">
    <source>
        <dbReference type="Proteomes" id="UP000504637"/>
    </source>
</evidence>
<reference evidence="12" key="3">
    <citation type="submission" date="2025-08" db="UniProtKB">
        <authorList>
            <consortium name="RefSeq"/>
        </authorList>
    </citation>
    <scope>IDENTIFICATION</scope>
    <source>
        <strain evidence="12">CBS 342.82</strain>
    </source>
</reference>